<feature type="compositionally biased region" description="Low complexity" evidence="1">
    <location>
        <begin position="35"/>
        <end position="46"/>
    </location>
</feature>
<dbReference type="EnsemblMetazoa" id="tetur01g15450.1">
    <property type="protein sequence ID" value="tetur01g15450.1"/>
    <property type="gene ID" value="tetur01g15450"/>
</dbReference>
<feature type="compositionally biased region" description="Basic and acidic residues" evidence="1">
    <location>
        <begin position="226"/>
        <end position="246"/>
    </location>
</feature>
<dbReference type="HOGENOM" id="CLU_817174_0_0_1"/>
<reference evidence="3" key="2">
    <citation type="submission" date="2015-06" db="UniProtKB">
        <authorList>
            <consortium name="EnsemblMetazoa"/>
        </authorList>
    </citation>
    <scope>IDENTIFICATION</scope>
</reference>
<proteinExistence type="predicted"/>
<dbReference type="AlphaFoldDB" id="T1JTU7"/>
<dbReference type="KEGG" id="tut:107368750"/>
<organism evidence="3 4">
    <name type="scientific">Tetranychus urticae</name>
    <name type="common">Two-spotted spider mite</name>
    <dbReference type="NCBI Taxonomy" id="32264"/>
    <lineage>
        <taxon>Eukaryota</taxon>
        <taxon>Metazoa</taxon>
        <taxon>Ecdysozoa</taxon>
        <taxon>Arthropoda</taxon>
        <taxon>Chelicerata</taxon>
        <taxon>Arachnida</taxon>
        <taxon>Acari</taxon>
        <taxon>Acariformes</taxon>
        <taxon>Trombidiformes</taxon>
        <taxon>Prostigmata</taxon>
        <taxon>Eleutherengona</taxon>
        <taxon>Raphignathae</taxon>
        <taxon>Tetranychoidea</taxon>
        <taxon>Tetranychidae</taxon>
        <taxon>Tetranychus</taxon>
    </lineage>
</organism>
<gene>
    <name evidence="3" type="primary">107368750</name>
</gene>
<keyword evidence="2" id="KW-0732">Signal</keyword>
<feature type="region of interest" description="Disordered" evidence="1">
    <location>
        <begin position="288"/>
        <end position="340"/>
    </location>
</feature>
<feature type="compositionally biased region" description="Polar residues" evidence="1">
    <location>
        <begin position="47"/>
        <end position="73"/>
    </location>
</feature>
<dbReference type="OrthoDB" id="10472717at2759"/>
<feature type="region of interest" description="Disordered" evidence="1">
    <location>
        <begin position="30"/>
        <end position="73"/>
    </location>
</feature>
<sequence length="340" mass="37505">MFNIYKMNHIFLLIFLSILSANIAAPTNKQPKAEQASSANNQNTNSFTPLVNGNGNHGSQSKEGVQDKSQGNDAFNKGQVFEFSYSTNHQEPQDSFRANVGEDKQETIVANGSDNFADHELARQALPKFFSYTNGALNENSSDPGLSIKQFEEAFKSSTSGTSENPTLATFQPALGEVASASYFSYAPPSVPPFMRMGFSESEIDDDIDDDSLDNGDLDFKPSSPKKLERSSDYKDDGESEQDPKVKMVQVLMGRRNEKGKPWGTKTTLVYRDPKDANNYMQVTEVKMSVKSKKDRPEAAGDEVSKVSKSSFHGSRYSNQPSLSYGGDFLELNEPPEPSF</sequence>
<name>T1JTU7_TETUR</name>
<accession>T1JTU7</accession>
<reference evidence="4" key="1">
    <citation type="submission" date="2011-08" db="EMBL/GenBank/DDBJ databases">
        <authorList>
            <person name="Rombauts S."/>
        </authorList>
    </citation>
    <scope>NUCLEOTIDE SEQUENCE</scope>
    <source>
        <strain evidence="4">London</strain>
    </source>
</reference>
<keyword evidence="4" id="KW-1185">Reference proteome</keyword>
<evidence type="ECO:0000256" key="1">
    <source>
        <dbReference type="SAM" id="MobiDB-lite"/>
    </source>
</evidence>
<feature type="chain" id="PRO_5004580626" evidence="2">
    <location>
        <begin position="25"/>
        <end position="340"/>
    </location>
</feature>
<dbReference type="EMBL" id="CAEY01000486">
    <property type="status" value="NOT_ANNOTATED_CDS"/>
    <property type="molecule type" value="Genomic_DNA"/>
</dbReference>
<evidence type="ECO:0000313" key="3">
    <source>
        <dbReference type="EnsemblMetazoa" id="tetur01g15450.1"/>
    </source>
</evidence>
<feature type="region of interest" description="Disordered" evidence="1">
    <location>
        <begin position="205"/>
        <end position="247"/>
    </location>
</feature>
<feature type="signal peptide" evidence="2">
    <location>
        <begin position="1"/>
        <end position="24"/>
    </location>
</feature>
<feature type="compositionally biased region" description="Polar residues" evidence="1">
    <location>
        <begin position="307"/>
        <end position="323"/>
    </location>
</feature>
<dbReference type="OMA" id="NYMQVTE"/>
<dbReference type="Proteomes" id="UP000015104">
    <property type="component" value="Unassembled WGS sequence"/>
</dbReference>
<evidence type="ECO:0000313" key="4">
    <source>
        <dbReference type="Proteomes" id="UP000015104"/>
    </source>
</evidence>
<protein>
    <submittedName>
        <fullName evidence="3">Uncharacterized protein</fullName>
    </submittedName>
</protein>
<feature type="compositionally biased region" description="Acidic residues" evidence="1">
    <location>
        <begin position="205"/>
        <end position="217"/>
    </location>
</feature>
<feature type="compositionally biased region" description="Basic and acidic residues" evidence="1">
    <location>
        <begin position="295"/>
        <end position="306"/>
    </location>
</feature>
<evidence type="ECO:0000256" key="2">
    <source>
        <dbReference type="SAM" id="SignalP"/>
    </source>
</evidence>